<evidence type="ECO:0000256" key="1">
    <source>
        <dbReference type="SAM" id="Phobius"/>
    </source>
</evidence>
<feature type="transmembrane region" description="Helical" evidence="1">
    <location>
        <begin position="104"/>
        <end position="127"/>
    </location>
</feature>
<dbReference type="EMBL" id="JADBGI010000035">
    <property type="protein sequence ID" value="MBE3002165.1"/>
    <property type="molecule type" value="Genomic_DNA"/>
</dbReference>
<gene>
    <name evidence="2" type="ORF">IDM40_26200</name>
</gene>
<keyword evidence="1" id="KW-1133">Transmembrane helix</keyword>
<keyword evidence="3" id="KW-1185">Reference proteome</keyword>
<reference evidence="2 3" key="1">
    <citation type="submission" date="2020-09" db="EMBL/GenBank/DDBJ databases">
        <title>Diversity and distribution of actinomycetes associated with coral in the coast of Hainan.</title>
        <authorList>
            <person name="Li F."/>
        </authorList>
    </citation>
    <scope>NUCLEOTIDE SEQUENCE [LARGE SCALE GENOMIC DNA]</scope>
    <source>
        <strain evidence="2 3">HNM0947</strain>
    </source>
</reference>
<name>A0ABR9PEL3_9ACTN</name>
<comment type="caution">
    <text evidence="2">The sequence shown here is derived from an EMBL/GenBank/DDBJ whole genome shotgun (WGS) entry which is preliminary data.</text>
</comment>
<keyword evidence="1" id="KW-0472">Membrane</keyword>
<evidence type="ECO:0000313" key="3">
    <source>
        <dbReference type="Proteomes" id="UP000806528"/>
    </source>
</evidence>
<proteinExistence type="predicted"/>
<feature type="transmembrane region" description="Helical" evidence="1">
    <location>
        <begin position="74"/>
        <end position="98"/>
    </location>
</feature>
<accession>A0ABR9PEL3</accession>
<evidence type="ECO:0000313" key="2">
    <source>
        <dbReference type="EMBL" id="MBE3002165.1"/>
    </source>
</evidence>
<sequence>MTKQPLRVGRIRYGLWWLEEATAGARARVRAVADGTATAGRELRWAAELSVRAATVQIDHVRPEPLNDRGLLKLMAFLAFAALGIAFVLGIGVSQWLMTAENSMVFAAAGALAVGLAVLALAFLVFASRRRRNR</sequence>
<protein>
    <submittedName>
        <fullName evidence="2">Uncharacterized protein</fullName>
    </submittedName>
</protein>
<keyword evidence="1" id="KW-0812">Transmembrane</keyword>
<dbReference type="Proteomes" id="UP000806528">
    <property type="component" value="Unassembled WGS sequence"/>
</dbReference>
<organism evidence="2 3">
    <name type="scientific">Nocardiopsis coralli</name>
    <dbReference type="NCBI Taxonomy" id="2772213"/>
    <lineage>
        <taxon>Bacteria</taxon>
        <taxon>Bacillati</taxon>
        <taxon>Actinomycetota</taxon>
        <taxon>Actinomycetes</taxon>
        <taxon>Streptosporangiales</taxon>
        <taxon>Nocardiopsidaceae</taxon>
        <taxon>Nocardiopsis</taxon>
    </lineage>
</organism>